<keyword evidence="1" id="KW-0472">Membrane</keyword>
<evidence type="ECO:0000313" key="4">
    <source>
        <dbReference type="Proteomes" id="UP001446032"/>
    </source>
</evidence>
<keyword evidence="4" id="KW-1185">Reference proteome</keyword>
<dbReference type="PANTHER" id="PTHR14969:SF13">
    <property type="entry name" value="AT30094P"/>
    <property type="match status" value="1"/>
</dbReference>
<keyword evidence="1" id="KW-0812">Transmembrane</keyword>
<comment type="caution">
    <text evidence="3">The sequence shown here is derived from an EMBL/GenBank/DDBJ whole genome shotgun (WGS) entry which is preliminary data.</text>
</comment>
<protein>
    <submittedName>
        <fullName evidence="3">Phosphatase PAP2 family protein</fullName>
    </submittedName>
</protein>
<dbReference type="Pfam" id="PF01569">
    <property type="entry name" value="PAP2"/>
    <property type="match status" value="1"/>
</dbReference>
<accession>A0ABV1AHN0</accession>
<dbReference type="InterPro" id="IPR036938">
    <property type="entry name" value="PAP2/HPO_sf"/>
</dbReference>
<dbReference type="SUPFAM" id="SSF48317">
    <property type="entry name" value="Acid phosphatase/Vanadium-dependent haloperoxidase"/>
    <property type="match status" value="1"/>
</dbReference>
<feature type="domain" description="Phosphatidic acid phosphatase type 2/haloperoxidase" evidence="2">
    <location>
        <begin position="52"/>
        <end position="162"/>
    </location>
</feature>
<dbReference type="CDD" id="cd03392">
    <property type="entry name" value="PAP2_like_2"/>
    <property type="match status" value="1"/>
</dbReference>
<keyword evidence="1" id="KW-1133">Transmembrane helix</keyword>
<organism evidence="3 4">
    <name type="scientific">Blautia intestinihominis</name>
    <dbReference type="NCBI Taxonomy" id="3133152"/>
    <lineage>
        <taxon>Bacteria</taxon>
        <taxon>Bacillati</taxon>
        <taxon>Bacillota</taxon>
        <taxon>Clostridia</taxon>
        <taxon>Lachnospirales</taxon>
        <taxon>Lachnospiraceae</taxon>
        <taxon>Blautia</taxon>
    </lineage>
</organism>
<name>A0ABV1AHN0_9FIRM</name>
<reference evidence="3 4" key="1">
    <citation type="submission" date="2024-03" db="EMBL/GenBank/DDBJ databases">
        <title>Human intestinal bacterial collection.</title>
        <authorList>
            <person name="Pauvert C."/>
            <person name="Hitch T.C.A."/>
            <person name="Clavel T."/>
        </authorList>
    </citation>
    <scope>NUCLEOTIDE SEQUENCE [LARGE SCALE GENOMIC DNA]</scope>
    <source>
        <strain evidence="3 4">CLA-AA-H95</strain>
    </source>
</reference>
<evidence type="ECO:0000313" key="3">
    <source>
        <dbReference type="EMBL" id="MEQ2357669.1"/>
    </source>
</evidence>
<dbReference type="PANTHER" id="PTHR14969">
    <property type="entry name" value="SPHINGOSINE-1-PHOSPHATE PHOSPHOHYDROLASE"/>
    <property type="match status" value="1"/>
</dbReference>
<dbReference type="SMART" id="SM00014">
    <property type="entry name" value="acidPPc"/>
    <property type="match status" value="1"/>
</dbReference>
<dbReference type="Proteomes" id="UP001446032">
    <property type="component" value="Unassembled WGS sequence"/>
</dbReference>
<evidence type="ECO:0000259" key="2">
    <source>
        <dbReference type="SMART" id="SM00014"/>
    </source>
</evidence>
<sequence length="171" mass="19016">MSIELKILDFIQTLHTPVLDKIMVGITRLGDAGIIWIILTAIFLVIPKTRRTGGVMLAALVVQTILCNVILKNLFARTRPYDVNTTVQLLVPKLHDFSFPSGHTSASFTTVSALYFAKNKAWKPALVLACLIAVSRLYLYVHYPTDVLGGILLGILSGYIGYKIMEKLRNR</sequence>
<dbReference type="RefSeq" id="WP_303223306.1">
    <property type="nucleotide sequence ID" value="NZ_JBBMEI010000010.1"/>
</dbReference>
<dbReference type="InterPro" id="IPR000326">
    <property type="entry name" value="PAP2/HPO"/>
</dbReference>
<gene>
    <name evidence="3" type="ORF">WMO75_04805</name>
</gene>
<evidence type="ECO:0000256" key="1">
    <source>
        <dbReference type="SAM" id="Phobius"/>
    </source>
</evidence>
<proteinExistence type="predicted"/>
<dbReference type="Gene3D" id="1.20.144.10">
    <property type="entry name" value="Phosphatidic acid phosphatase type 2/haloperoxidase"/>
    <property type="match status" value="1"/>
</dbReference>
<feature type="transmembrane region" description="Helical" evidence="1">
    <location>
        <begin position="22"/>
        <end position="46"/>
    </location>
</feature>
<dbReference type="EMBL" id="JBBMEI010000010">
    <property type="protein sequence ID" value="MEQ2357669.1"/>
    <property type="molecule type" value="Genomic_DNA"/>
</dbReference>
<feature type="transmembrane region" description="Helical" evidence="1">
    <location>
        <begin position="147"/>
        <end position="165"/>
    </location>
</feature>
<feature type="transmembrane region" description="Helical" evidence="1">
    <location>
        <begin position="53"/>
        <end position="71"/>
    </location>
</feature>